<reference evidence="14" key="1">
    <citation type="submission" date="2021-02" db="EMBL/GenBank/DDBJ databases">
        <title>Leucobacter sp. CX169.</title>
        <authorList>
            <person name="Cheng Y."/>
        </authorList>
    </citation>
    <scope>NUCLEOTIDE SEQUENCE [LARGE SCALE GENOMIC DNA]</scope>
    <source>
        <strain evidence="14">JY899</strain>
    </source>
</reference>
<evidence type="ECO:0000313" key="14">
    <source>
        <dbReference type="Proteomes" id="UP000705983"/>
    </source>
</evidence>
<dbReference type="PANTHER" id="PTHR21015">
    <property type="entry name" value="UDP-N-ACETYLGLUCOSAMINE--N-ACETYLMURAMYL-(PENTAPEPTIDE) PYROPHOSPHORYL-UNDECAPRENOL N-ACETYLGLUCOSAMINE TRANSFERASE 1"/>
    <property type="match status" value="1"/>
</dbReference>
<gene>
    <name evidence="10" type="primary">murG</name>
    <name evidence="13" type="ORF">JVW63_05525</name>
</gene>
<feature type="binding site" evidence="10">
    <location>
        <position position="122"/>
    </location>
    <ligand>
        <name>UDP-N-acetyl-alpha-D-glucosamine</name>
        <dbReference type="ChEBI" id="CHEBI:57705"/>
    </ligand>
</feature>
<dbReference type="CDD" id="cd03785">
    <property type="entry name" value="GT28_MurG"/>
    <property type="match status" value="1"/>
</dbReference>
<feature type="domain" description="Glycosyltransferase family 28 N-terminal" evidence="11">
    <location>
        <begin position="3"/>
        <end position="139"/>
    </location>
</feature>
<feature type="domain" description="Glycosyl transferase family 28 C-terminal" evidence="12">
    <location>
        <begin position="198"/>
        <end position="336"/>
    </location>
</feature>
<dbReference type="PANTHER" id="PTHR21015:SF22">
    <property type="entry name" value="GLYCOSYLTRANSFERASE"/>
    <property type="match status" value="1"/>
</dbReference>
<evidence type="ECO:0000256" key="2">
    <source>
        <dbReference type="ARBA" id="ARBA00022618"/>
    </source>
</evidence>
<name>A0ABS2TET1_9ACTO</name>
<protein>
    <recommendedName>
        <fullName evidence="10">UDP-N-acetylglucosamine--N-acetylmuramyl-(pentapeptide) pyrophosphoryl-undecaprenol N-acetylglucosamine transferase</fullName>
        <ecNumber evidence="10">2.4.1.227</ecNumber>
    </recommendedName>
    <alternativeName>
        <fullName evidence="10">Undecaprenyl-PP-MurNAc-pentapeptide-UDPGlcNAc GlcNAc transferase</fullName>
    </alternativeName>
</protein>
<dbReference type="EMBL" id="JAFFJS010000003">
    <property type="protein sequence ID" value="MBM9433156.1"/>
    <property type="molecule type" value="Genomic_DNA"/>
</dbReference>
<dbReference type="RefSeq" id="WP_182173878.1">
    <property type="nucleotide sequence ID" value="NZ_CP059676.1"/>
</dbReference>
<accession>A0ABS2TET1</accession>
<keyword evidence="6 10" id="KW-0573">Peptidoglycan synthesis</keyword>
<dbReference type="InterPro" id="IPR006009">
    <property type="entry name" value="GlcNAc_MurG"/>
</dbReference>
<dbReference type="HAMAP" id="MF_00033">
    <property type="entry name" value="MurG"/>
    <property type="match status" value="1"/>
</dbReference>
<evidence type="ECO:0000256" key="10">
    <source>
        <dbReference type="HAMAP-Rule" id="MF_00033"/>
    </source>
</evidence>
<keyword evidence="14" id="KW-1185">Reference proteome</keyword>
<evidence type="ECO:0000259" key="11">
    <source>
        <dbReference type="Pfam" id="PF03033"/>
    </source>
</evidence>
<dbReference type="InterPro" id="IPR007235">
    <property type="entry name" value="Glyco_trans_28_C"/>
</dbReference>
<dbReference type="EC" id="2.4.1.227" evidence="10"/>
<keyword evidence="2 10" id="KW-0132">Cell division</keyword>
<evidence type="ECO:0000256" key="6">
    <source>
        <dbReference type="ARBA" id="ARBA00022984"/>
    </source>
</evidence>
<comment type="caution">
    <text evidence="10">Lacks conserved residue(s) required for the propagation of feature annotation.</text>
</comment>
<feature type="binding site" evidence="10">
    <location>
        <position position="298"/>
    </location>
    <ligand>
        <name>UDP-N-acetyl-alpha-D-glucosamine</name>
        <dbReference type="ChEBI" id="CHEBI:57705"/>
    </ligand>
</feature>
<comment type="pathway">
    <text evidence="10">Cell wall biogenesis; peptidoglycan biosynthesis.</text>
</comment>
<dbReference type="Pfam" id="PF03033">
    <property type="entry name" value="Glyco_transf_28"/>
    <property type="match status" value="1"/>
</dbReference>
<sequence length="364" mass="38189">MRILAAAGGTAGHVNPMLATADQLIARGHEVIALGTAVGLEADLVPAAGLELVTIDKVPLPRRPSLDLLRLPTRLARTVGTVRTLIRDREIDAVLGFGGYVSAPAYLAARQADIPVIIQEQNARPGIANRLGARWAKGVSLTFASTPLAAKHGMTRVTGLPLRAEISGLAADRTDEARKRFRRERAAERFGLDPDDMIIVLTGGSSGAQQLNRAFAGAADVLTSRAQVLHVTGRGKEADAAGAAGDRYRVLDYVREMEEVYAMADLVVTRAGAGMVAELAALAIPAVVVPLAIGNGEQYLNAKSAIDSGGFLHIANDAFTPDAVREQVVPLLDRQELDRRSAILRAAGVSDGAGAVADLVEGVL</sequence>
<proteinExistence type="inferred from homology"/>
<comment type="subcellular location">
    <subcellularLocation>
        <location evidence="10">Cell membrane</location>
        <topology evidence="10">Peripheral membrane protein</topology>
        <orientation evidence="10">Cytoplasmic side</orientation>
    </subcellularLocation>
</comment>
<evidence type="ECO:0000256" key="7">
    <source>
        <dbReference type="ARBA" id="ARBA00023136"/>
    </source>
</evidence>
<feature type="binding site" evidence="10">
    <location>
        <begin position="10"/>
        <end position="12"/>
    </location>
    <ligand>
        <name>UDP-N-acetyl-alpha-D-glucosamine</name>
        <dbReference type="ChEBI" id="CHEBI:57705"/>
    </ligand>
</feature>
<keyword evidence="3 10" id="KW-0328">Glycosyltransferase</keyword>
<keyword evidence="9 10" id="KW-0961">Cell wall biogenesis/degradation</keyword>
<evidence type="ECO:0000256" key="5">
    <source>
        <dbReference type="ARBA" id="ARBA00022960"/>
    </source>
</evidence>
<comment type="caution">
    <text evidence="13">The sequence shown here is derived from an EMBL/GenBank/DDBJ whole genome shotgun (WGS) entry which is preliminary data.</text>
</comment>
<dbReference type="Proteomes" id="UP000705983">
    <property type="component" value="Unassembled WGS sequence"/>
</dbReference>
<evidence type="ECO:0000256" key="4">
    <source>
        <dbReference type="ARBA" id="ARBA00022679"/>
    </source>
</evidence>
<keyword evidence="4 10" id="KW-0808">Transferase</keyword>
<keyword evidence="8 10" id="KW-0131">Cell cycle</keyword>
<evidence type="ECO:0000256" key="8">
    <source>
        <dbReference type="ARBA" id="ARBA00023306"/>
    </source>
</evidence>
<evidence type="ECO:0000313" key="13">
    <source>
        <dbReference type="EMBL" id="MBM9433156.1"/>
    </source>
</evidence>
<dbReference type="SUPFAM" id="SSF53756">
    <property type="entry name" value="UDP-Glycosyltransferase/glycogen phosphorylase"/>
    <property type="match status" value="1"/>
</dbReference>
<organism evidence="13 14">
    <name type="scientific">Flaviflexus equikiangi</name>
    <dbReference type="NCBI Taxonomy" id="2758573"/>
    <lineage>
        <taxon>Bacteria</taxon>
        <taxon>Bacillati</taxon>
        <taxon>Actinomycetota</taxon>
        <taxon>Actinomycetes</taxon>
        <taxon>Actinomycetales</taxon>
        <taxon>Actinomycetaceae</taxon>
        <taxon>Flaviflexus</taxon>
    </lineage>
</organism>
<keyword evidence="7 10" id="KW-0472">Membrane</keyword>
<evidence type="ECO:0000259" key="12">
    <source>
        <dbReference type="Pfam" id="PF04101"/>
    </source>
</evidence>
<dbReference type="Pfam" id="PF04101">
    <property type="entry name" value="Glyco_tran_28_C"/>
    <property type="match status" value="1"/>
</dbReference>
<keyword evidence="1 10" id="KW-1003">Cell membrane</keyword>
<dbReference type="Gene3D" id="3.40.50.2000">
    <property type="entry name" value="Glycogen Phosphorylase B"/>
    <property type="match status" value="2"/>
</dbReference>
<feature type="binding site" evidence="10">
    <location>
        <position position="163"/>
    </location>
    <ligand>
        <name>UDP-N-acetyl-alpha-D-glucosamine</name>
        <dbReference type="ChEBI" id="CHEBI:57705"/>
    </ligand>
</feature>
<keyword evidence="5 10" id="KW-0133">Cell shape</keyword>
<comment type="catalytic activity">
    <reaction evidence="10">
        <text>di-trans,octa-cis-undecaprenyl diphospho-N-acetyl-alpha-D-muramoyl-L-alanyl-D-glutamyl-meso-2,6-diaminopimeloyl-D-alanyl-D-alanine + UDP-N-acetyl-alpha-D-glucosamine = di-trans,octa-cis-undecaprenyl diphospho-[N-acetyl-alpha-D-glucosaminyl-(1-&gt;4)]-N-acetyl-alpha-D-muramoyl-L-alanyl-D-glutamyl-meso-2,6-diaminopimeloyl-D-alanyl-D-alanine + UDP + H(+)</text>
        <dbReference type="Rhea" id="RHEA:31227"/>
        <dbReference type="ChEBI" id="CHEBI:15378"/>
        <dbReference type="ChEBI" id="CHEBI:57705"/>
        <dbReference type="ChEBI" id="CHEBI:58223"/>
        <dbReference type="ChEBI" id="CHEBI:61387"/>
        <dbReference type="ChEBI" id="CHEBI:61388"/>
        <dbReference type="EC" id="2.4.1.227"/>
    </reaction>
</comment>
<dbReference type="GO" id="GO:0016740">
    <property type="term" value="F:transferase activity"/>
    <property type="evidence" value="ECO:0007669"/>
    <property type="project" value="UniProtKB-KW"/>
</dbReference>
<evidence type="ECO:0000256" key="9">
    <source>
        <dbReference type="ARBA" id="ARBA00023316"/>
    </source>
</evidence>
<comment type="function">
    <text evidence="10">Cell wall formation. Catalyzes the transfer of a GlcNAc subunit on undecaprenyl-pyrophosphoryl-MurNAc-pentapeptide (lipid intermediate I) to form undecaprenyl-pyrophosphoryl-MurNAc-(pentapeptide)GlcNAc (lipid intermediate II).</text>
</comment>
<comment type="similarity">
    <text evidence="10">Belongs to the glycosyltransferase 28 family. MurG subfamily.</text>
</comment>
<evidence type="ECO:0000256" key="3">
    <source>
        <dbReference type="ARBA" id="ARBA00022676"/>
    </source>
</evidence>
<evidence type="ECO:0000256" key="1">
    <source>
        <dbReference type="ARBA" id="ARBA00022475"/>
    </source>
</evidence>
<dbReference type="InterPro" id="IPR004276">
    <property type="entry name" value="GlycoTrans_28_N"/>
</dbReference>
<feature type="binding site" evidence="10">
    <location>
        <position position="205"/>
    </location>
    <ligand>
        <name>UDP-N-acetyl-alpha-D-glucosamine</name>
        <dbReference type="ChEBI" id="CHEBI:57705"/>
    </ligand>
</feature>